<evidence type="ECO:0008006" key="4">
    <source>
        <dbReference type="Google" id="ProtNLM"/>
    </source>
</evidence>
<dbReference type="PANTHER" id="PTHR47534:SF3">
    <property type="entry name" value="ALCOHOL DEHYDROGENASE-LIKE C-TERMINAL DOMAIN-CONTAINING PROTEIN"/>
    <property type="match status" value="1"/>
</dbReference>
<comment type="caution">
    <text evidence="2">The sequence shown here is derived from an EMBL/GenBank/DDBJ whole genome shotgun (WGS) entry which is preliminary data.</text>
</comment>
<dbReference type="InterPro" id="IPR036291">
    <property type="entry name" value="NAD(P)-bd_dom_sf"/>
</dbReference>
<dbReference type="InterPro" id="IPR002347">
    <property type="entry name" value="SDR_fam"/>
</dbReference>
<evidence type="ECO:0000256" key="1">
    <source>
        <dbReference type="ARBA" id="ARBA00023002"/>
    </source>
</evidence>
<dbReference type="Gene3D" id="3.40.50.720">
    <property type="entry name" value="NAD(P)-binding Rossmann-like Domain"/>
    <property type="match status" value="1"/>
</dbReference>
<dbReference type="GO" id="GO:0016491">
    <property type="term" value="F:oxidoreductase activity"/>
    <property type="evidence" value="ECO:0007669"/>
    <property type="project" value="UniProtKB-KW"/>
</dbReference>
<gene>
    <name evidence="2" type="ORF">AA0114_g12119</name>
</gene>
<dbReference type="EMBL" id="PDXA01000073">
    <property type="protein sequence ID" value="RYN31956.1"/>
    <property type="molecule type" value="Genomic_DNA"/>
</dbReference>
<name>A0A4Q4M0V9_9PLEO</name>
<dbReference type="AlphaFoldDB" id="A0A4Q4M0V9"/>
<evidence type="ECO:0000313" key="2">
    <source>
        <dbReference type="EMBL" id="RYN31956.1"/>
    </source>
</evidence>
<reference evidence="3" key="1">
    <citation type="journal article" date="2019" name="bioRxiv">
        <title>Genomics, evolutionary history and diagnostics of the Alternaria alternata species group including apple and Asian pear pathotypes.</title>
        <authorList>
            <person name="Armitage A.D."/>
            <person name="Cockerton H.M."/>
            <person name="Sreenivasaprasad S."/>
            <person name="Woodhall J.W."/>
            <person name="Lane C.R."/>
            <person name="Harrison R.J."/>
            <person name="Clarkson J.P."/>
        </authorList>
    </citation>
    <scope>NUCLEOTIDE SEQUENCE [LARGE SCALE GENOMIC DNA]</scope>
    <source>
        <strain evidence="3">FERA 1082</strain>
    </source>
</reference>
<dbReference type="InterPro" id="IPR052228">
    <property type="entry name" value="Sec_Metab_Biosynth_Oxidored"/>
</dbReference>
<evidence type="ECO:0000313" key="3">
    <source>
        <dbReference type="Proteomes" id="UP000292402"/>
    </source>
</evidence>
<protein>
    <recommendedName>
        <fullName evidence="4">NAD(P)-binding protein</fullName>
    </recommendedName>
</protein>
<sequence>MSSLEPILASNALIGPEDVPKTAVFVGATDGIGKATLQALVSKGFLMKIYIVGRNKASHQVLLEELARSNPRATLIFVEGQISLVADAQRIASQIAAQADRVDLLFLSSGYLPFTGRHETLEGLEASRVVSYYSHIVFVLRLLPQLRRGSATRPARVLNILAAGEESTDLYLDDLTLKKPGHFSVPAYAKHAATSVTLALKHIAEEEENSDIVFIHAHPGMVSTDLFQKSWGDKYDPESAHFPMPTRHIFQCTPEQAGRRCLYLATSAEYGGVGVALQHGRQKAETIAHGTKGSLFAISDRLEFLQPDKLLDELQEMGAPEVIWTHTMAVLKNHGGLD</sequence>
<organism evidence="2 3">
    <name type="scientific">Alternaria tenuissima</name>
    <dbReference type="NCBI Taxonomy" id="119927"/>
    <lineage>
        <taxon>Eukaryota</taxon>
        <taxon>Fungi</taxon>
        <taxon>Dikarya</taxon>
        <taxon>Ascomycota</taxon>
        <taxon>Pezizomycotina</taxon>
        <taxon>Dothideomycetes</taxon>
        <taxon>Pleosporomycetidae</taxon>
        <taxon>Pleosporales</taxon>
        <taxon>Pleosporineae</taxon>
        <taxon>Pleosporaceae</taxon>
        <taxon>Alternaria</taxon>
        <taxon>Alternaria sect. Alternaria</taxon>
        <taxon>Alternaria alternata complex</taxon>
    </lineage>
</organism>
<dbReference type="Proteomes" id="UP000292402">
    <property type="component" value="Unassembled WGS sequence"/>
</dbReference>
<proteinExistence type="predicted"/>
<accession>A0A4Q4M0V9</accession>
<dbReference type="SUPFAM" id="SSF51735">
    <property type="entry name" value="NAD(P)-binding Rossmann-fold domains"/>
    <property type="match status" value="1"/>
</dbReference>
<keyword evidence="1" id="KW-0560">Oxidoreductase</keyword>
<dbReference type="PANTHER" id="PTHR47534">
    <property type="entry name" value="YALI0E05731P"/>
    <property type="match status" value="1"/>
</dbReference>
<dbReference type="Pfam" id="PF00106">
    <property type="entry name" value="adh_short"/>
    <property type="match status" value="1"/>
</dbReference>